<organism evidence="2 3">
    <name type="scientific">Aquibacillus albus</name>
    <dbReference type="NCBI Taxonomy" id="1168171"/>
    <lineage>
        <taxon>Bacteria</taxon>
        <taxon>Bacillati</taxon>
        <taxon>Bacillota</taxon>
        <taxon>Bacilli</taxon>
        <taxon>Bacillales</taxon>
        <taxon>Bacillaceae</taxon>
        <taxon>Aquibacillus</taxon>
    </lineage>
</organism>
<dbReference type="Pfam" id="PF13344">
    <property type="entry name" value="Hydrolase_6"/>
    <property type="match status" value="1"/>
</dbReference>
<dbReference type="Proteomes" id="UP001296943">
    <property type="component" value="Unassembled WGS sequence"/>
</dbReference>
<accession>A0ABS2N694</accession>
<reference evidence="2 3" key="1">
    <citation type="submission" date="2021-01" db="EMBL/GenBank/DDBJ databases">
        <title>Genomic Encyclopedia of Type Strains, Phase IV (KMG-IV): sequencing the most valuable type-strain genomes for metagenomic binning, comparative biology and taxonomic classification.</title>
        <authorList>
            <person name="Goeker M."/>
        </authorList>
    </citation>
    <scope>NUCLEOTIDE SEQUENCE [LARGE SCALE GENOMIC DNA]</scope>
    <source>
        <strain evidence="2 3">DSM 23711</strain>
    </source>
</reference>
<comment type="caution">
    <text evidence="2">The sequence shown here is derived from an EMBL/GenBank/DDBJ whole genome shotgun (WGS) entry which is preliminary data.</text>
</comment>
<comment type="similarity">
    <text evidence="1">Belongs to the HAD-like hydrolase superfamily. NagD family.</text>
</comment>
<evidence type="ECO:0000313" key="2">
    <source>
        <dbReference type="EMBL" id="MBM7573655.1"/>
    </source>
</evidence>
<comment type="function">
    <text evidence="1">Catalyzes the dephosphorylation of 2-6 carbon acid sugars in vitro.</text>
</comment>
<comment type="cofactor">
    <cofactor evidence="1">
        <name>Mg(2+)</name>
        <dbReference type="ChEBI" id="CHEBI:18420"/>
    </cofactor>
</comment>
<dbReference type="Gene3D" id="3.40.50.1000">
    <property type="entry name" value="HAD superfamily/HAD-like"/>
    <property type="match status" value="2"/>
</dbReference>
<dbReference type="PANTHER" id="PTHR19288">
    <property type="entry name" value="4-NITROPHENYLPHOSPHATASE-RELATED"/>
    <property type="match status" value="1"/>
</dbReference>
<dbReference type="PANTHER" id="PTHR19288:SF46">
    <property type="entry name" value="HALOACID DEHALOGENASE-LIKE HYDROLASE DOMAIN-CONTAINING PROTEIN 2"/>
    <property type="match status" value="1"/>
</dbReference>
<dbReference type="InterPro" id="IPR036412">
    <property type="entry name" value="HAD-like_sf"/>
</dbReference>
<dbReference type="SUPFAM" id="SSF56784">
    <property type="entry name" value="HAD-like"/>
    <property type="match status" value="1"/>
</dbReference>
<dbReference type="RefSeq" id="WP_204502289.1">
    <property type="nucleotide sequence ID" value="NZ_JAFBDR010000041.1"/>
</dbReference>
<dbReference type="InterPro" id="IPR006357">
    <property type="entry name" value="HAD-SF_hydro_IIA"/>
</dbReference>
<sequence>MLDDIHAYLFDLDGTLYVENKPLPGSKETMDQLRGNGKQLLFITNTSTWTREAVQQRLKMMNITAELQEIITSIYLSALYIKNNYSNPRVMVIGGYAAMHELESQKIPITFDEKDATHVLVAMDKQFTYEKLDKGMKAIRNGAIFIGTNIDPFCPIQDSFEPDTGSLIKAFETASNVPAKIIGKPSKYYIEFILNLLDMDPKQCVVVGDKLETDILFGNDMGMKTVLVLSGVTNETDVIQSSIRPDVIIENVGQLLELHEKSEEIPLKGS</sequence>
<keyword evidence="1" id="KW-0479">Metal-binding</keyword>
<keyword evidence="2" id="KW-0378">Hydrolase</keyword>
<dbReference type="NCBIfam" id="TIGR01460">
    <property type="entry name" value="HAD-SF-IIA"/>
    <property type="match status" value="1"/>
</dbReference>
<evidence type="ECO:0000256" key="1">
    <source>
        <dbReference type="PIRNR" id="PIRNR000915"/>
    </source>
</evidence>
<name>A0ABS2N694_9BACI</name>
<dbReference type="InterPro" id="IPR023214">
    <property type="entry name" value="HAD_sf"/>
</dbReference>
<dbReference type="PIRSF" id="PIRSF000915">
    <property type="entry name" value="PGP-type_phosphatase"/>
    <property type="match status" value="1"/>
</dbReference>
<dbReference type="GO" id="GO:0016787">
    <property type="term" value="F:hydrolase activity"/>
    <property type="evidence" value="ECO:0007669"/>
    <property type="project" value="UniProtKB-KW"/>
</dbReference>
<dbReference type="Pfam" id="PF13242">
    <property type="entry name" value="Hydrolase_like"/>
    <property type="match status" value="1"/>
</dbReference>
<protein>
    <recommendedName>
        <fullName evidence="1">Acid sugar phosphatase</fullName>
        <ecNumber evidence="1">3.1.3.-</ecNumber>
    </recommendedName>
</protein>
<proteinExistence type="inferred from homology"/>
<keyword evidence="3" id="KW-1185">Reference proteome</keyword>
<gene>
    <name evidence="2" type="ORF">JOC48_004224</name>
</gene>
<keyword evidence="1" id="KW-0460">Magnesium</keyword>
<dbReference type="EC" id="3.1.3.-" evidence="1"/>
<evidence type="ECO:0000313" key="3">
    <source>
        <dbReference type="Proteomes" id="UP001296943"/>
    </source>
</evidence>
<dbReference type="EMBL" id="JAFBDR010000041">
    <property type="protein sequence ID" value="MBM7573655.1"/>
    <property type="molecule type" value="Genomic_DNA"/>
</dbReference>